<keyword evidence="1" id="KW-0732">Signal</keyword>
<gene>
    <name evidence="2" type="ORF">ACFODO_03695</name>
</gene>
<dbReference type="EMBL" id="JBHRSF010000006">
    <property type="protein sequence ID" value="MFC2994384.1"/>
    <property type="molecule type" value="Genomic_DNA"/>
</dbReference>
<evidence type="ECO:0000256" key="1">
    <source>
        <dbReference type="SAM" id="SignalP"/>
    </source>
</evidence>
<dbReference type="Proteomes" id="UP001595455">
    <property type="component" value="Unassembled WGS sequence"/>
</dbReference>
<keyword evidence="3" id="KW-1185">Reference proteome</keyword>
<sequence length="400" mass="43607">MKRTYLSHLLKAMMSSGILFTAPSLLQVQASDLQIYAGPGTAGQKTLIMMLDRSGSMGVIRDNAANHSIVADYPDLFTYQTCSSGLDENGNSVNRTKFSTETKTDLIFPDISYKRIYCKKNGNPKLYSDRMTRLKDGMFDLLNSTDPKLEKVYIGLGYYSAEDDVSGVIKVPAKELGAINSNHRKDLKKAIAALSAGSSTPTSHAYAEAAAYLLGTTTTNPVYNFVNKPLIEAWYSASNNSYTAYRLCDKAEGETCLSSWGAFVYQPVPAGYTYLKAYSEGGWNKRLYQKNQGTSDIISAATDSGFAKSISTSKNAGQTVYNSPLPTTAATCDGQGVYILSDGQPNNTNDARSNAIMAKALNQTSFSCDVSNGLTNRDLCTKQPLCSRHTTKPKKNKEWQ</sequence>
<feature type="chain" id="PRO_5047341739" description="Pilus assembly protein PilY" evidence="1">
    <location>
        <begin position="22"/>
        <end position="400"/>
    </location>
</feature>
<proteinExistence type="predicted"/>
<evidence type="ECO:0000313" key="3">
    <source>
        <dbReference type="Proteomes" id="UP001595455"/>
    </source>
</evidence>
<accession>A0ABV7BCA7</accession>
<comment type="caution">
    <text evidence="2">The sequence shown here is derived from an EMBL/GenBank/DDBJ whole genome shotgun (WGS) entry which is preliminary data.</text>
</comment>
<reference evidence="3" key="1">
    <citation type="journal article" date="2019" name="Int. J. Syst. Evol. Microbiol.">
        <title>The Global Catalogue of Microorganisms (GCM) 10K type strain sequencing project: providing services to taxonomists for standard genome sequencing and annotation.</title>
        <authorList>
            <consortium name="The Broad Institute Genomics Platform"/>
            <consortium name="The Broad Institute Genome Sequencing Center for Infectious Disease"/>
            <person name="Wu L."/>
            <person name="Ma J."/>
        </authorList>
    </citation>
    <scope>NUCLEOTIDE SEQUENCE [LARGE SCALE GENOMIC DNA]</scope>
    <source>
        <strain evidence="3">KCTC 62575</strain>
    </source>
</reference>
<feature type="signal peptide" evidence="1">
    <location>
        <begin position="1"/>
        <end position="21"/>
    </location>
</feature>
<dbReference type="RefSeq" id="WP_378227139.1">
    <property type="nucleotide sequence ID" value="NZ_JBHRSF010000006.1"/>
</dbReference>
<name>A0ABV7BCA7_9GAMM</name>
<protein>
    <recommendedName>
        <fullName evidence="4">Pilus assembly protein PilY</fullName>
    </recommendedName>
</protein>
<evidence type="ECO:0000313" key="2">
    <source>
        <dbReference type="EMBL" id="MFC2994384.1"/>
    </source>
</evidence>
<organism evidence="2 3">
    <name type="scientific">Acinetobacter sichuanensis</name>
    <dbReference type="NCBI Taxonomy" id="2136183"/>
    <lineage>
        <taxon>Bacteria</taxon>
        <taxon>Pseudomonadati</taxon>
        <taxon>Pseudomonadota</taxon>
        <taxon>Gammaproteobacteria</taxon>
        <taxon>Moraxellales</taxon>
        <taxon>Moraxellaceae</taxon>
        <taxon>Acinetobacter</taxon>
    </lineage>
</organism>
<evidence type="ECO:0008006" key="4">
    <source>
        <dbReference type="Google" id="ProtNLM"/>
    </source>
</evidence>